<evidence type="ECO:0008006" key="4">
    <source>
        <dbReference type="Google" id="ProtNLM"/>
    </source>
</evidence>
<gene>
    <name evidence="2" type="ORF">DR864_15655</name>
</gene>
<sequence>MQVIDSANEIKERATDWFDNASDYFEARWNLGVLDMSEKAAGAASSLASVLIIGTVGTVALLFLSLGVAWLIGERLNSPAFGYLIVGGFYALVCIILFLVKDTLIKVPVVNAFIKRFYYEN</sequence>
<dbReference type="Proteomes" id="UP000251993">
    <property type="component" value="Chromosome"/>
</dbReference>
<dbReference type="EMBL" id="CP030850">
    <property type="protein sequence ID" value="AXE19083.1"/>
    <property type="molecule type" value="Genomic_DNA"/>
</dbReference>
<proteinExistence type="predicted"/>
<protein>
    <recommendedName>
        <fullName evidence="4">Holin-X, holin superfamily III</fullName>
    </recommendedName>
</protein>
<reference evidence="2 3" key="1">
    <citation type="submission" date="2018-07" db="EMBL/GenBank/DDBJ databases">
        <title>Genome sequencing of Runella.</title>
        <authorList>
            <person name="Baek M.-G."/>
            <person name="Yi H."/>
        </authorList>
    </citation>
    <scope>NUCLEOTIDE SEQUENCE [LARGE SCALE GENOMIC DNA]</scope>
    <source>
        <strain evidence="2 3">HYN0085</strain>
    </source>
</reference>
<keyword evidence="1" id="KW-1133">Transmembrane helix</keyword>
<dbReference type="KEGG" id="run:DR864_15655"/>
<keyword evidence="3" id="KW-1185">Reference proteome</keyword>
<evidence type="ECO:0000313" key="3">
    <source>
        <dbReference type="Proteomes" id="UP000251993"/>
    </source>
</evidence>
<feature type="transmembrane region" description="Helical" evidence="1">
    <location>
        <begin position="80"/>
        <end position="100"/>
    </location>
</feature>
<evidence type="ECO:0000313" key="2">
    <source>
        <dbReference type="EMBL" id="AXE19083.1"/>
    </source>
</evidence>
<evidence type="ECO:0000256" key="1">
    <source>
        <dbReference type="SAM" id="Phobius"/>
    </source>
</evidence>
<dbReference type="Pfam" id="PF07332">
    <property type="entry name" value="Phage_holin_3_6"/>
    <property type="match status" value="1"/>
</dbReference>
<keyword evidence="1" id="KW-0472">Membrane</keyword>
<feature type="transmembrane region" description="Helical" evidence="1">
    <location>
        <begin position="47"/>
        <end position="73"/>
    </location>
</feature>
<dbReference type="RefSeq" id="WP_114067863.1">
    <property type="nucleotide sequence ID" value="NZ_CP030850.1"/>
</dbReference>
<name>A0A344TKB2_9BACT</name>
<dbReference type="InterPro" id="IPR009937">
    <property type="entry name" value="Phage_holin_3_6"/>
</dbReference>
<accession>A0A344TKB2</accession>
<keyword evidence="1" id="KW-0812">Transmembrane</keyword>
<organism evidence="2 3">
    <name type="scientific">Runella rosea</name>
    <dbReference type="NCBI Taxonomy" id="2259595"/>
    <lineage>
        <taxon>Bacteria</taxon>
        <taxon>Pseudomonadati</taxon>
        <taxon>Bacteroidota</taxon>
        <taxon>Cytophagia</taxon>
        <taxon>Cytophagales</taxon>
        <taxon>Spirosomataceae</taxon>
        <taxon>Runella</taxon>
    </lineage>
</organism>
<dbReference type="AlphaFoldDB" id="A0A344TKB2"/>
<dbReference type="OrthoDB" id="961110at2"/>